<evidence type="ECO:0000313" key="3">
    <source>
        <dbReference type="Proteomes" id="UP000199426"/>
    </source>
</evidence>
<name>A0A2X2WU33_CHRJE</name>
<dbReference type="OrthoDB" id="1273975at2"/>
<organism evidence="2 4">
    <name type="scientific">Chryseobacterium jejuense</name>
    <dbReference type="NCBI Taxonomy" id="445960"/>
    <lineage>
        <taxon>Bacteria</taxon>
        <taxon>Pseudomonadati</taxon>
        <taxon>Bacteroidota</taxon>
        <taxon>Flavobacteriia</taxon>
        <taxon>Flavobacteriales</taxon>
        <taxon>Weeksellaceae</taxon>
        <taxon>Chryseobacterium group</taxon>
        <taxon>Chryseobacterium</taxon>
    </lineage>
</organism>
<evidence type="ECO:0000313" key="4">
    <source>
        <dbReference type="Proteomes" id="UP000251670"/>
    </source>
</evidence>
<evidence type="ECO:0000313" key="2">
    <source>
        <dbReference type="EMBL" id="SQB44506.1"/>
    </source>
</evidence>
<gene>
    <name evidence="2" type="ORF">NCTC13492_02429</name>
    <name evidence="1" type="ORF">SAMN05421542_0654</name>
</gene>
<dbReference type="RefSeq" id="WP_089733512.1">
    <property type="nucleotide sequence ID" value="NZ_FNEG01000001.1"/>
</dbReference>
<protein>
    <submittedName>
        <fullName evidence="2">Uncharacterized protein</fullName>
    </submittedName>
</protein>
<dbReference type="Proteomes" id="UP000251670">
    <property type="component" value="Unassembled WGS sequence"/>
</dbReference>
<sequence>MSKIIFFLVFAGTYVQAQNIEDKLAFKKCRKEFNKKICLSDEDNDSLLFYLDKCPNETGPIENYGCPRCNL</sequence>
<evidence type="ECO:0000313" key="1">
    <source>
        <dbReference type="EMBL" id="SDI26990.1"/>
    </source>
</evidence>
<dbReference type="STRING" id="445960.SAMN05421542_0654"/>
<keyword evidence="3" id="KW-1185">Reference proteome</keyword>
<accession>A0A2X2WU33</accession>
<dbReference type="EMBL" id="UAWB01000005">
    <property type="protein sequence ID" value="SQB44506.1"/>
    <property type="molecule type" value="Genomic_DNA"/>
</dbReference>
<reference evidence="1 3" key="1">
    <citation type="submission" date="2016-10" db="EMBL/GenBank/DDBJ databases">
        <authorList>
            <person name="Varghese N."/>
            <person name="Submissions S."/>
        </authorList>
    </citation>
    <scope>NUCLEOTIDE SEQUENCE [LARGE SCALE GENOMIC DNA]</scope>
    <source>
        <strain evidence="1 3">DSM 19299</strain>
    </source>
</reference>
<reference evidence="2 4" key="2">
    <citation type="submission" date="2018-06" db="EMBL/GenBank/DDBJ databases">
        <authorList>
            <consortium name="Pathogen Informatics"/>
            <person name="Doyle S."/>
        </authorList>
    </citation>
    <scope>NUCLEOTIDE SEQUENCE [LARGE SCALE GENOMIC DNA]</scope>
    <source>
        <strain evidence="2 4">NCTC13492</strain>
    </source>
</reference>
<dbReference type="Proteomes" id="UP000199426">
    <property type="component" value="Unassembled WGS sequence"/>
</dbReference>
<dbReference type="AlphaFoldDB" id="A0A2X2WU33"/>
<proteinExistence type="predicted"/>
<dbReference type="EMBL" id="FNEG01000001">
    <property type="protein sequence ID" value="SDI26990.1"/>
    <property type="molecule type" value="Genomic_DNA"/>
</dbReference>